<feature type="binding site" evidence="4">
    <location>
        <begin position="3"/>
        <end position="7"/>
    </location>
    <ligand>
        <name>ATP</name>
        <dbReference type="ChEBI" id="CHEBI:30616"/>
    </ligand>
</feature>
<dbReference type="PANTHER" id="PTHR23407">
    <property type="entry name" value="ATPASE INHIBITOR/5-FORMYLTETRAHYDROFOLATE CYCLO-LIGASE"/>
    <property type="match status" value="1"/>
</dbReference>
<feature type="binding site" evidence="4">
    <location>
        <begin position="135"/>
        <end position="143"/>
    </location>
    <ligand>
        <name>ATP</name>
        <dbReference type="ChEBI" id="CHEBI:30616"/>
    </ligand>
</feature>
<dbReference type="InterPro" id="IPR037171">
    <property type="entry name" value="NagB/RpiA_transferase-like"/>
</dbReference>
<evidence type="ECO:0000256" key="3">
    <source>
        <dbReference type="ARBA" id="ARBA00022840"/>
    </source>
</evidence>
<dbReference type="GO" id="GO:0005524">
    <property type="term" value="F:ATP binding"/>
    <property type="evidence" value="ECO:0007669"/>
    <property type="project" value="UniProtKB-KW"/>
</dbReference>
<comment type="caution">
    <text evidence="6">The sequence shown here is derived from an EMBL/GenBank/DDBJ whole genome shotgun (WGS) entry which is preliminary data.</text>
</comment>
<dbReference type="GO" id="GO:0046872">
    <property type="term" value="F:metal ion binding"/>
    <property type="evidence" value="ECO:0007669"/>
    <property type="project" value="UniProtKB-KW"/>
</dbReference>
<dbReference type="RefSeq" id="WP_069833713.1">
    <property type="nucleotide sequence ID" value="NZ_MDGQ01000003.1"/>
</dbReference>
<evidence type="ECO:0000256" key="1">
    <source>
        <dbReference type="ARBA" id="ARBA00010638"/>
    </source>
</evidence>
<dbReference type="InterPro" id="IPR002698">
    <property type="entry name" value="FTHF_cligase"/>
</dbReference>
<comment type="similarity">
    <text evidence="1 5">Belongs to the 5-formyltetrahydrofolate cyclo-ligase family.</text>
</comment>
<keyword evidence="5" id="KW-0479">Metal-binding</keyword>
<keyword evidence="7" id="KW-1185">Reference proteome</keyword>
<evidence type="ECO:0000256" key="2">
    <source>
        <dbReference type="ARBA" id="ARBA00022741"/>
    </source>
</evidence>
<evidence type="ECO:0000313" key="7">
    <source>
        <dbReference type="Proteomes" id="UP000095552"/>
    </source>
</evidence>
<organism evidence="6 7">
    <name type="scientific">Roseivirga misakiensis</name>
    <dbReference type="NCBI Taxonomy" id="1563681"/>
    <lineage>
        <taxon>Bacteria</taxon>
        <taxon>Pseudomonadati</taxon>
        <taxon>Bacteroidota</taxon>
        <taxon>Cytophagia</taxon>
        <taxon>Cytophagales</taxon>
        <taxon>Roseivirgaceae</taxon>
        <taxon>Roseivirga</taxon>
    </lineage>
</organism>
<protein>
    <recommendedName>
        <fullName evidence="5">5-formyltetrahydrofolate cyclo-ligase</fullName>
        <ecNumber evidence="5">6.3.3.2</ecNumber>
    </recommendedName>
</protein>
<dbReference type="EC" id="6.3.3.2" evidence="5"/>
<dbReference type="PANTHER" id="PTHR23407:SF1">
    <property type="entry name" value="5-FORMYLTETRAHYDROFOLATE CYCLO-LIGASE"/>
    <property type="match status" value="1"/>
</dbReference>
<dbReference type="OrthoDB" id="9801938at2"/>
<dbReference type="Gene3D" id="3.40.50.10420">
    <property type="entry name" value="NagB/RpiA/CoA transferase-like"/>
    <property type="match status" value="1"/>
</dbReference>
<dbReference type="GO" id="GO:0035999">
    <property type="term" value="P:tetrahydrofolate interconversion"/>
    <property type="evidence" value="ECO:0007669"/>
    <property type="project" value="TreeGrafter"/>
</dbReference>
<dbReference type="PIRSF" id="PIRSF006806">
    <property type="entry name" value="FTHF_cligase"/>
    <property type="match status" value="1"/>
</dbReference>
<dbReference type="GO" id="GO:0030272">
    <property type="term" value="F:5-formyltetrahydrofolate cyclo-ligase activity"/>
    <property type="evidence" value="ECO:0007669"/>
    <property type="project" value="UniProtKB-EC"/>
</dbReference>
<comment type="cofactor">
    <cofactor evidence="5">
        <name>Mg(2+)</name>
        <dbReference type="ChEBI" id="CHEBI:18420"/>
    </cofactor>
</comment>
<dbReference type="NCBIfam" id="TIGR02727">
    <property type="entry name" value="MTHFS_bact"/>
    <property type="match status" value="1"/>
</dbReference>
<accession>A0A1E5T4W6</accession>
<dbReference type="STRING" id="1563681.BFP71_01615"/>
<keyword evidence="5" id="KW-0460">Magnesium</keyword>
<keyword evidence="2 4" id="KW-0547">Nucleotide-binding</keyword>
<evidence type="ECO:0000313" key="6">
    <source>
        <dbReference type="EMBL" id="OEK06401.1"/>
    </source>
</evidence>
<proteinExistence type="inferred from homology"/>
<dbReference type="Proteomes" id="UP000095552">
    <property type="component" value="Unassembled WGS sequence"/>
</dbReference>
<gene>
    <name evidence="6" type="ORF">BFP71_01615</name>
</gene>
<keyword evidence="6" id="KW-0436">Ligase</keyword>
<reference evidence="6 7" key="1">
    <citation type="submission" date="2016-08" db="EMBL/GenBank/DDBJ databases">
        <title>Draft genome of Fabibacter sp. strain SK-8.</title>
        <authorList>
            <person name="Wong S.-K."/>
            <person name="Hamasaki K."/>
            <person name="Yoshizawa S."/>
        </authorList>
    </citation>
    <scope>NUCLEOTIDE SEQUENCE [LARGE SCALE GENOMIC DNA]</scope>
    <source>
        <strain evidence="6 7">SK-8</strain>
    </source>
</reference>
<feature type="binding site" evidence="4">
    <location>
        <position position="50"/>
    </location>
    <ligand>
        <name>substrate</name>
    </ligand>
</feature>
<dbReference type="InterPro" id="IPR024185">
    <property type="entry name" value="FTHF_cligase-like_sf"/>
</dbReference>
<dbReference type="EMBL" id="MDGQ01000003">
    <property type="protein sequence ID" value="OEK06401.1"/>
    <property type="molecule type" value="Genomic_DNA"/>
</dbReference>
<dbReference type="AlphaFoldDB" id="A0A1E5T4W6"/>
<dbReference type="Pfam" id="PF01812">
    <property type="entry name" value="5-FTHF_cyc-lig"/>
    <property type="match status" value="1"/>
</dbReference>
<dbReference type="SUPFAM" id="SSF100950">
    <property type="entry name" value="NagB/RpiA/CoA transferase-like"/>
    <property type="match status" value="1"/>
</dbReference>
<evidence type="ECO:0000256" key="5">
    <source>
        <dbReference type="RuleBase" id="RU361279"/>
    </source>
</evidence>
<dbReference type="GO" id="GO:0009396">
    <property type="term" value="P:folic acid-containing compound biosynthetic process"/>
    <property type="evidence" value="ECO:0007669"/>
    <property type="project" value="TreeGrafter"/>
</dbReference>
<feature type="binding site" evidence="4">
    <location>
        <position position="57"/>
    </location>
    <ligand>
        <name>substrate</name>
    </ligand>
</feature>
<name>A0A1E5T4W6_9BACT</name>
<evidence type="ECO:0000256" key="4">
    <source>
        <dbReference type="PIRSR" id="PIRSR006806-1"/>
    </source>
</evidence>
<comment type="catalytic activity">
    <reaction evidence="5">
        <text>(6S)-5-formyl-5,6,7,8-tetrahydrofolate + ATP = (6R)-5,10-methenyltetrahydrofolate + ADP + phosphate</text>
        <dbReference type="Rhea" id="RHEA:10488"/>
        <dbReference type="ChEBI" id="CHEBI:30616"/>
        <dbReference type="ChEBI" id="CHEBI:43474"/>
        <dbReference type="ChEBI" id="CHEBI:57455"/>
        <dbReference type="ChEBI" id="CHEBI:57457"/>
        <dbReference type="ChEBI" id="CHEBI:456216"/>
        <dbReference type="EC" id="6.3.3.2"/>
    </reaction>
</comment>
<sequence>MNKEVLRSLFLDKRKTLTISEQNRRNQSLLQHVIQFLNTPKNNGNCHIFLSIEKFNEPNTWPIFEWLLKSTDHEAFLSKTNFKTKELSHYRVDRHTEIKKSKLDIPEPLGGIQVDLTILDIVFIPLICYDLMGNRIGYGAGIYDRFLSQLRPETKKIGLAITPPLDNIDYHSIHDIPIDLCINHLGIDFCQRP</sequence>
<keyword evidence="3 4" id="KW-0067">ATP-binding</keyword>